<dbReference type="EMBL" id="MASW01000001">
    <property type="protein sequence ID" value="PXY32696.1"/>
    <property type="molecule type" value="Genomic_DNA"/>
</dbReference>
<evidence type="ECO:0000313" key="3">
    <source>
        <dbReference type="Proteomes" id="UP000249915"/>
    </source>
</evidence>
<proteinExistence type="predicted"/>
<protein>
    <recommendedName>
        <fullName evidence="4">DUF3558 domain-containing protein</fullName>
    </recommendedName>
</protein>
<dbReference type="Pfam" id="PF12079">
    <property type="entry name" value="DUF3558"/>
    <property type="match status" value="1"/>
</dbReference>
<keyword evidence="3" id="KW-1185">Reference proteome</keyword>
<feature type="region of interest" description="Disordered" evidence="1">
    <location>
        <begin position="13"/>
        <end position="42"/>
    </location>
</feature>
<evidence type="ECO:0000256" key="1">
    <source>
        <dbReference type="SAM" id="MobiDB-lite"/>
    </source>
</evidence>
<dbReference type="AlphaFoldDB" id="A0A2V4BC07"/>
<evidence type="ECO:0008006" key="4">
    <source>
        <dbReference type="Google" id="ProtNLM"/>
    </source>
</evidence>
<gene>
    <name evidence="2" type="ORF">BAY60_03605</name>
</gene>
<dbReference type="InterPro" id="IPR024520">
    <property type="entry name" value="DUF3558"/>
</dbReference>
<feature type="compositionally biased region" description="Polar residues" evidence="1">
    <location>
        <begin position="13"/>
        <end position="22"/>
    </location>
</feature>
<reference evidence="2 3" key="1">
    <citation type="submission" date="2016-07" db="EMBL/GenBank/DDBJ databases">
        <title>Draft genome sequence of Prauserella muralis DSM 45305, isolated from a mould-covered wall in an indoor environment.</title>
        <authorList>
            <person name="Ruckert C."/>
            <person name="Albersmeier A."/>
            <person name="Jiang C.-L."/>
            <person name="Jiang Y."/>
            <person name="Kalinowski J."/>
            <person name="Schneider O."/>
            <person name="Winkler A."/>
            <person name="Zotchev S.B."/>
        </authorList>
    </citation>
    <scope>NUCLEOTIDE SEQUENCE [LARGE SCALE GENOMIC DNA]</scope>
    <source>
        <strain evidence="2 3">DSM 45305</strain>
    </source>
</reference>
<feature type="compositionally biased region" description="Basic and acidic residues" evidence="1">
    <location>
        <begin position="26"/>
        <end position="38"/>
    </location>
</feature>
<dbReference type="Proteomes" id="UP000249915">
    <property type="component" value="Unassembled WGS sequence"/>
</dbReference>
<comment type="caution">
    <text evidence="2">The sequence shown here is derived from an EMBL/GenBank/DDBJ whole genome shotgun (WGS) entry which is preliminary data.</text>
</comment>
<accession>A0A2V4BC07</accession>
<evidence type="ECO:0000313" key="2">
    <source>
        <dbReference type="EMBL" id="PXY32696.1"/>
    </source>
</evidence>
<name>A0A2V4BC07_9PSEU</name>
<sequence length="185" mass="19817">MLGCAAVLLTGCTSTEGGTPSPASGDRARPSEPQRRPAELSLEGVDPCTLFTGAQLDELKVNSVPRTTDEGRDGPTCSLDADRTPPYHSFYVEAVPADLREWIDGDRHKDVMTSDSIDVLGFPALVTHARDGAASDCETLVGVAEGHTLRTQMYPLDPSAFTQRQMCDLATRVATLAVQNLQATR</sequence>
<organism evidence="2 3">
    <name type="scientific">Prauserella muralis</name>
    <dbReference type="NCBI Taxonomy" id="588067"/>
    <lineage>
        <taxon>Bacteria</taxon>
        <taxon>Bacillati</taxon>
        <taxon>Actinomycetota</taxon>
        <taxon>Actinomycetes</taxon>
        <taxon>Pseudonocardiales</taxon>
        <taxon>Pseudonocardiaceae</taxon>
        <taxon>Prauserella</taxon>
    </lineage>
</organism>